<sequence>NVGALRHCWKTSCKQPTSNFTFPPIIEKTAPTLKYPSFEVFFASHLWHMNE</sequence>
<proteinExistence type="predicted"/>
<name>A0ABP1S2A6_9HEXA</name>
<feature type="non-terminal residue" evidence="1">
    <location>
        <position position="1"/>
    </location>
</feature>
<keyword evidence="2" id="KW-1185">Reference proteome</keyword>
<dbReference type="Proteomes" id="UP001642540">
    <property type="component" value="Unassembled WGS sequence"/>
</dbReference>
<organism evidence="1 2">
    <name type="scientific">Orchesella dallaii</name>
    <dbReference type="NCBI Taxonomy" id="48710"/>
    <lineage>
        <taxon>Eukaryota</taxon>
        <taxon>Metazoa</taxon>
        <taxon>Ecdysozoa</taxon>
        <taxon>Arthropoda</taxon>
        <taxon>Hexapoda</taxon>
        <taxon>Collembola</taxon>
        <taxon>Entomobryomorpha</taxon>
        <taxon>Entomobryoidea</taxon>
        <taxon>Orchesellidae</taxon>
        <taxon>Orchesellinae</taxon>
        <taxon>Orchesella</taxon>
    </lineage>
</organism>
<feature type="non-terminal residue" evidence="1">
    <location>
        <position position="51"/>
    </location>
</feature>
<reference evidence="1 2" key="1">
    <citation type="submission" date="2024-08" db="EMBL/GenBank/DDBJ databases">
        <authorList>
            <person name="Cucini C."/>
            <person name="Frati F."/>
        </authorList>
    </citation>
    <scope>NUCLEOTIDE SEQUENCE [LARGE SCALE GENOMIC DNA]</scope>
</reference>
<accession>A0ABP1S2A6</accession>
<evidence type="ECO:0000313" key="2">
    <source>
        <dbReference type="Proteomes" id="UP001642540"/>
    </source>
</evidence>
<protein>
    <submittedName>
        <fullName evidence="1">Uncharacterized protein</fullName>
    </submittedName>
</protein>
<comment type="caution">
    <text evidence="1">The sequence shown here is derived from an EMBL/GenBank/DDBJ whole genome shotgun (WGS) entry which is preliminary data.</text>
</comment>
<gene>
    <name evidence="1" type="ORF">ODALV1_LOCUS28966</name>
</gene>
<evidence type="ECO:0000313" key="1">
    <source>
        <dbReference type="EMBL" id="CAL8142179.1"/>
    </source>
</evidence>
<dbReference type="EMBL" id="CAXLJM020000148">
    <property type="protein sequence ID" value="CAL8142179.1"/>
    <property type="molecule type" value="Genomic_DNA"/>
</dbReference>